<protein>
    <submittedName>
        <fullName evidence="1">Uncharacterized protein</fullName>
    </submittedName>
</protein>
<reference evidence="1" key="2">
    <citation type="journal article" date="2015" name="Data Brief">
        <title>Shoot transcriptome of the giant reed, Arundo donax.</title>
        <authorList>
            <person name="Barrero R.A."/>
            <person name="Guerrero F.D."/>
            <person name="Moolhuijzen P."/>
            <person name="Goolsby J.A."/>
            <person name="Tidwell J."/>
            <person name="Bellgard S.E."/>
            <person name="Bellgard M.I."/>
        </authorList>
    </citation>
    <scope>NUCLEOTIDE SEQUENCE</scope>
    <source>
        <tissue evidence="1">Shoot tissue taken approximately 20 cm above the soil surface</tissue>
    </source>
</reference>
<dbReference type="AlphaFoldDB" id="A0A0A8ZRP0"/>
<reference evidence="1" key="1">
    <citation type="submission" date="2014-09" db="EMBL/GenBank/DDBJ databases">
        <authorList>
            <person name="Magalhaes I.L.F."/>
            <person name="Oliveira U."/>
            <person name="Santos F.R."/>
            <person name="Vidigal T.H.D.A."/>
            <person name="Brescovit A.D."/>
            <person name="Santos A.J."/>
        </authorList>
    </citation>
    <scope>NUCLEOTIDE SEQUENCE</scope>
    <source>
        <tissue evidence="1">Shoot tissue taken approximately 20 cm above the soil surface</tissue>
    </source>
</reference>
<name>A0A0A8ZRP0_ARUDO</name>
<dbReference type="EMBL" id="GBRH01260403">
    <property type="protein sequence ID" value="JAD37492.1"/>
    <property type="molecule type" value="Transcribed_RNA"/>
</dbReference>
<organism evidence="1">
    <name type="scientific">Arundo donax</name>
    <name type="common">Giant reed</name>
    <name type="synonym">Donax arundinaceus</name>
    <dbReference type="NCBI Taxonomy" id="35708"/>
    <lineage>
        <taxon>Eukaryota</taxon>
        <taxon>Viridiplantae</taxon>
        <taxon>Streptophyta</taxon>
        <taxon>Embryophyta</taxon>
        <taxon>Tracheophyta</taxon>
        <taxon>Spermatophyta</taxon>
        <taxon>Magnoliopsida</taxon>
        <taxon>Liliopsida</taxon>
        <taxon>Poales</taxon>
        <taxon>Poaceae</taxon>
        <taxon>PACMAD clade</taxon>
        <taxon>Arundinoideae</taxon>
        <taxon>Arundineae</taxon>
        <taxon>Arundo</taxon>
    </lineage>
</organism>
<evidence type="ECO:0000313" key="1">
    <source>
        <dbReference type="EMBL" id="JAD37492.1"/>
    </source>
</evidence>
<sequence length="18" mass="1974">MELICLVATWKNGSSQHG</sequence>
<proteinExistence type="predicted"/>
<accession>A0A0A8ZRP0</accession>